<dbReference type="RefSeq" id="XP_016982562.1">
    <property type="nucleotide sequence ID" value="XM_017127073.1"/>
</dbReference>
<keyword evidence="2" id="KW-0732">Signal</keyword>
<feature type="domain" description="Chitin-binding type-2" evidence="6">
    <location>
        <begin position="218"/>
        <end position="278"/>
    </location>
</feature>
<dbReference type="PANTHER" id="PTHR23301:SF0">
    <property type="entry name" value="CHITIN-BINDING TYPE-2 DOMAIN-CONTAINING PROTEIN-RELATED"/>
    <property type="match status" value="1"/>
</dbReference>
<dbReference type="InterPro" id="IPR036508">
    <property type="entry name" value="Chitin-bd_dom_sf"/>
</dbReference>
<accession>A0A6P4EWU0</accession>
<dbReference type="SUPFAM" id="SSF57625">
    <property type="entry name" value="Invertebrate chitin-binding proteins"/>
    <property type="match status" value="4"/>
</dbReference>
<gene>
    <name evidence="9" type="primary">LOC108047037</name>
    <name evidence="7" type="synonym">108047037</name>
</gene>
<dbReference type="GO" id="GO:0005576">
    <property type="term" value="C:extracellular region"/>
    <property type="evidence" value="ECO:0007669"/>
    <property type="project" value="InterPro"/>
</dbReference>
<reference evidence="8" key="1">
    <citation type="journal article" date="2021" name="Elife">
        <title>Highly contiguous assemblies of 101 drosophilid genomes.</title>
        <authorList>
            <person name="Kim B.Y."/>
            <person name="Wang J.R."/>
            <person name="Miller D.E."/>
            <person name="Barmina O."/>
            <person name="Delaney E."/>
            <person name="Thompson A."/>
            <person name="Comeault A.A."/>
            <person name="Peede D."/>
            <person name="D'Agostino E.R."/>
            <person name="Pelaez J."/>
            <person name="Aguilar J.M."/>
            <person name="Haji D."/>
            <person name="Matsunaga T."/>
            <person name="Armstrong E.E."/>
            <person name="Zych M."/>
            <person name="Ogawa Y."/>
            <person name="Stamenkovic-Radak M."/>
            <person name="Jelic M."/>
            <person name="Veselinovic M.S."/>
            <person name="Tanaskovic M."/>
            <person name="Eric P."/>
            <person name="Gao J.J."/>
            <person name="Katoh T.K."/>
            <person name="Toda M.J."/>
            <person name="Watabe H."/>
            <person name="Watada M."/>
            <person name="Davis J.S."/>
            <person name="Moyle L.C."/>
            <person name="Manoli G."/>
            <person name="Bertolini E."/>
            <person name="Kostal V."/>
            <person name="Hawley R.S."/>
            <person name="Takahashi A."/>
            <person name="Jones C.D."/>
            <person name="Price D.K."/>
            <person name="Whiteman N."/>
            <person name="Kopp A."/>
            <person name="Matute D.R."/>
            <person name="Petrov D.A."/>
        </authorList>
    </citation>
    <scope>NUCLEOTIDE SEQUENCE [LARGE SCALE GENOMIC DNA]</scope>
</reference>
<evidence type="ECO:0000313" key="8">
    <source>
        <dbReference type="Proteomes" id="UP001652680"/>
    </source>
</evidence>
<reference evidence="7" key="3">
    <citation type="submission" date="2025-05" db="UniProtKB">
        <authorList>
            <consortium name="EnsemblMetazoa"/>
        </authorList>
    </citation>
    <scope>IDENTIFICATION</scope>
</reference>
<evidence type="ECO:0000256" key="1">
    <source>
        <dbReference type="ARBA" id="ARBA00022669"/>
    </source>
</evidence>
<evidence type="ECO:0000313" key="9">
    <source>
        <dbReference type="RefSeq" id="XP_016982562.1"/>
    </source>
</evidence>
<dbReference type="OrthoDB" id="6020543at2759"/>
<evidence type="ECO:0000256" key="5">
    <source>
        <dbReference type="ARBA" id="ARBA00023180"/>
    </source>
</evidence>
<dbReference type="InterPro" id="IPR002557">
    <property type="entry name" value="Chitin-bd_dom"/>
</dbReference>
<evidence type="ECO:0000313" key="7">
    <source>
        <dbReference type="EnsemblMetazoa" id="XP_044317588.1"/>
    </source>
</evidence>
<evidence type="ECO:0000256" key="3">
    <source>
        <dbReference type="ARBA" id="ARBA00022737"/>
    </source>
</evidence>
<protein>
    <submittedName>
        <fullName evidence="9">Uncharacterized protein LOC108047037</fullName>
    </submittedName>
</protein>
<dbReference type="GeneID" id="108047037"/>
<feature type="domain" description="Chitin-binding type-2" evidence="6">
    <location>
        <begin position="297"/>
        <end position="351"/>
    </location>
</feature>
<dbReference type="PROSITE" id="PS50940">
    <property type="entry name" value="CHIT_BIND_II"/>
    <property type="match status" value="4"/>
</dbReference>
<reference evidence="9" key="2">
    <citation type="submission" date="2025-04" db="UniProtKB">
        <authorList>
            <consortium name="RefSeq"/>
        </authorList>
    </citation>
    <scope>IDENTIFICATION</scope>
</reference>
<keyword evidence="5" id="KW-0325">Glycoprotein</keyword>
<dbReference type="AlphaFoldDB" id="A0A6P4EWU0"/>
<dbReference type="InterPro" id="IPR051940">
    <property type="entry name" value="Chitin_bind-dev_reg"/>
</dbReference>
<dbReference type="RefSeq" id="XP_044317588.1">
    <property type="nucleotide sequence ID" value="XM_044461653.1"/>
</dbReference>
<keyword evidence="3" id="KW-0677">Repeat</keyword>
<proteinExistence type="predicted"/>
<keyword evidence="1" id="KW-0147">Chitin-binding</keyword>
<evidence type="ECO:0000256" key="4">
    <source>
        <dbReference type="ARBA" id="ARBA00023157"/>
    </source>
</evidence>
<keyword evidence="4" id="KW-1015">Disulfide bond</keyword>
<sequence>MFLCVALHLPNYPGVSSSEIAFLRFHITGIDSAVKWLTNSGILVVLLTIHRIEAVEDLVVAPGPDDEREGGDLEQEAEYDIYNNTQINVCNNVVDGVYLPYVGDCDKYIECKNNAILEIGSCSELDKASDPPQLCPNASETCNVGYDPVLQICTYLDKVKCLPTCDSERLSSFCYDNTCTKYVLCYYGKPVLRECHDGLQYNNVTDRCDFPEYVDCVANDCSATFQPKDIIYLASKASCSKYFVCSDGHPWEQECAPGLAYNPECKCCDFAKNVNCTIDAAARNIVPYSRSPLRRADIECPHVGIHFYPHKSRRDAYYYCVEGRGVTLDCTPGLQYDQKVEECRKPQFVGV</sequence>
<evidence type="ECO:0000256" key="2">
    <source>
        <dbReference type="ARBA" id="ARBA00022729"/>
    </source>
</evidence>
<organism evidence="9">
    <name type="scientific">Drosophila rhopaloa</name>
    <name type="common">Fruit fly</name>
    <dbReference type="NCBI Taxonomy" id="1041015"/>
    <lineage>
        <taxon>Eukaryota</taxon>
        <taxon>Metazoa</taxon>
        <taxon>Ecdysozoa</taxon>
        <taxon>Arthropoda</taxon>
        <taxon>Hexapoda</taxon>
        <taxon>Insecta</taxon>
        <taxon>Pterygota</taxon>
        <taxon>Neoptera</taxon>
        <taxon>Endopterygota</taxon>
        <taxon>Diptera</taxon>
        <taxon>Brachycera</taxon>
        <taxon>Muscomorpha</taxon>
        <taxon>Ephydroidea</taxon>
        <taxon>Drosophilidae</taxon>
        <taxon>Drosophila</taxon>
        <taxon>Sophophora</taxon>
    </lineage>
</organism>
<evidence type="ECO:0000259" key="6">
    <source>
        <dbReference type="PROSITE" id="PS50940"/>
    </source>
</evidence>
<dbReference type="Pfam" id="PF01607">
    <property type="entry name" value="CBM_14"/>
    <property type="match status" value="3"/>
</dbReference>
<name>A0A6P4EWU0_DRORH</name>
<dbReference type="PANTHER" id="PTHR23301">
    <property type="entry name" value="CHITIN BINDING PERITROPHIN-A"/>
    <property type="match status" value="1"/>
</dbReference>
<keyword evidence="8" id="KW-1185">Reference proteome</keyword>
<feature type="domain" description="Chitin-binding type-2" evidence="6">
    <location>
        <begin position="162"/>
        <end position="216"/>
    </location>
</feature>
<dbReference type="EnsemblMetazoa" id="XM_044461653.1">
    <property type="protein sequence ID" value="XP_044317588.1"/>
    <property type="gene ID" value="LOC108047037"/>
</dbReference>
<feature type="domain" description="Chitin-binding type-2" evidence="6">
    <location>
        <begin position="87"/>
        <end position="144"/>
    </location>
</feature>
<dbReference type="SMART" id="SM00494">
    <property type="entry name" value="ChtBD2"/>
    <property type="match status" value="4"/>
</dbReference>
<dbReference type="Gene3D" id="2.170.140.10">
    <property type="entry name" value="Chitin binding domain"/>
    <property type="match status" value="3"/>
</dbReference>
<dbReference type="Proteomes" id="UP001652680">
    <property type="component" value="Unassembled WGS sequence"/>
</dbReference>
<dbReference type="GO" id="GO:0008061">
    <property type="term" value="F:chitin binding"/>
    <property type="evidence" value="ECO:0007669"/>
    <property type="project" value="UniProtKB-KW"/>
</dbReference>